<proteinExistence type="inferred from homology"/>
<feature type="transmembrane region" description="Helical" evidence="17">
    <location>
        <begin position="12"/>
        <end position="34"/>
    </location>
</feature>
<accession>A0A194R709</accession>
<evidence type="ECO:0000256" key="4">
    <source>
        <dbReference type="ARBA" id="ARBA00010459"/>
    </source>
</evidence>
<dbReference type="PANTHER" id="PTHR10689:SF6">
    <property type="entry name" value="MICROSOMAL GLUTATHIONE S-TRANSFERASE 1"/>
    <property type="match status" value="1"/>
</dbReference>
<evidence type="ECO:0000256" key="12">
    <source>
        <dbReference type="ARBA" id="ARBA00023128"/>
    </source>
</evidence>
<dbReference type="InterPro" id="IPR023352">
    <property type="entry name" value="MAPEG-like_dom_sf"/>
</dbReference>
<dbReference type="InterPro" id="IPR001129">
    <property type="entry name" value="Membr-assoc_MAPEG"/>
</dbReference>
<evidence type="ECO:0000256" key="8">
    <source>
        <dbReference type="ARBA" id="ARBA00022787"/>
    </source>
</evidence>
<dbReference type="Pfam" id="PF01124">
    <property type="entry name" value="MAPEG"/>
    <property type="match status" value="1"/>
</dbReference>
<gene>
    <name evidence="18" type="ORF">RR48_10787</name>
</gene>
<reference evidence="18 19" key="1">
    <citation type="journal article" date="2015" name="Nat. Commun.">
        <title>Outbred genome sequencing and CRISPR/Cas9 gene editing in butterflies.</title>
        <authorList>
            <person name="Li X."/>
            <person name="Fan D."/>
            <person name="Zhang W."/>
            <person name="Liu G."/>
            <person name="Zhang L."/>
            <person name="Zhao L."/>
            <person name="Fang X."/>
            <person name="Chen L."/>
            <person name="Dong Y."/>
            <person name="Chen Y."/>
            <person name="Ding Y."/>
            <person name="Zhao R."/>
            <person name="Feng M."/>
            <person name="Zhu Y."/>
            <person name="Feng Y."/>
            <person name="Jiang X."/>
            <person name="Zhu D."/>
            <person name="Xiang H."/>
            <person name="Feng X."/>
            <person name="Li S."/>
            <person name="Wang J."/>
            <person name="Zhang G."/>
            <person name="Kronforst M.R."/>
            <person name="Wang W."/>
        </authorList>
    </citation>
    <scope>NUCLEOTIDE SEQUENCE [LARGE SCALE GENOMIC DNA]</scope>
    <source>
        <strain evidence="18">Ya'a_city_454_Pm</strain>
        <tissue evidence="18">Whole body</tissue>
    </source>
</reference>
<evidence type="ECO:0000313" key="18">
    <source>
        <dbReference type="EMBL" id="KPJ13603.1"/>
    </source>
</evidence>
<evidence type="ECO:0000256" key="11">
    <source>
        <dbReference type="ARBA" id="ARBA00022990"/>
    </source>
</evidence>
<comment type="subcellular location">
    <subcellularLocation>
        <location evidence="3">Endoplasmic reticulum membrane</location>
        <topology evidence="3">Multi-pass membrane protein</topology>
    </subcellularLocation>
    <subcellularLocation>
        <location evidence="2">Mitochondrion outer membrane</location>
    </subcellularLocation>
</comment>
<evidence type="ECO:0000256" key="6">
    <source>
        <dbReference type="ARBA" id="ARBA00022679"/>
    </source>
</evidence>
<name>A0A194R709_PAPMA</name>
<dbReference type="GO" id="GO:0004364">
    <property type="term" value="F:glutathione transferase activity"/>
    <property type="evidence" value="ECO:0007669"/>
    <property type="project" value="UniProtKB-EC"/>
</dbReference>
<dbReference type="FunFam" id="1.20.120.550:FF:000002">
    <property type="entry name" value="Microsomal glutathione S-transferase 1"/>
    <property type="match status" value="1"/>
</dbReference>
<sequence>MAVLTVTNPLIQVYIIHSAVLALKLIAVSSMTGYTRLTRRVFANPEDVKNFRGVVKLDDPVVERTRRAHMNDLENIPAFWILGALYVTTGPGIGWTTLLFRVFTVCRIIHTVVYVLPVVPQPSRAIAYGIPYIINWYMGIQVVSYYINNL</sequence>
<evidence type="ECO:0000256" key="15">
    <source>
        <dbReference type="ARBA" id="ARBA00039397"/>
    </source>
</evidence>
<dbReference type="EMBL" id="KQ460615">
    <property type="protein sequence ID" value="KPJ13603.1"/>
    <property type="molecule type" value="Genomic_DNA"/>
</dbReference>
<evidence type="ECO:0000256" key="3">
    <source>
        <dbReference type="ARBA" id="ARBA00004477"/>
    </source>
</evidence>
<dbReference type="Proteomes" id="UP000053240">
    <property type="component" value="Unassembled WGS sequence"/>
</dbReference>
<evidence type="ECO:0000256" key="1">
    <source>
        <dbReference type="ARBA" id="ARBA00003701"/>
    </source>
</evidence>
<evidence type="ECO:0000256" key="16">
    <source>
        <dbReference type="ARBA" id="ARBA00049385"/>
    </source>
</evidence>
<evidence type="ECO:0000256" key="7">
    <source>
        <dbReference type="ARBA" id="ARBA00022692"/>
    </source>
</evidence>
<evidence type="ECO:0000256" key="5">
    <source>
        <dbReference type="ARBA" id="ARBA00012452"/>
    </source>
</evidence>
<protein>
    <recommendedName>
        <fullName evidence="15">Microsomal glutathione S-transferase 1</fullName>
        <ecNumber evidence="5">2.5.1.18</ecNumber>
    </recommendedName>
</protein>
<evidence type="ECO:0000313" key="19">
    <source>
        <dbReference type="Proteomes" id="UP000053240"/>
    </source>
</evidence>
<dbReference type="InterPro" id="IPR040162">
    <property type="entry name" value="MGST1-like"/>
</dbReference>
<comment type="catalytic activity">
    <reaction evidence="16">
        <text>RX + glutathione = an S-substituted glutathione + a halide anion + H(+)</text>
        <dbReference type="Rhea" id="RHEA:16437"/>
        <dbReference type="ChEBI" id="CHEBI:15378"/>
        <dbReference type="ChEBI" id="CHEBI:16042"/>
        <dbReference type="ChEBI" id="CHEBI:17792"/>
        <dbReference type="ChEBI" id="CHEBI:57925"/>
        <dbReference type="ChEBI" id="CHEBI:90779"/>
        <dbReference type="EC" id="2.5.1.18"/>
    </reaction>
    <physiologicalReaction direction="left-to-right" evidence="16">
        <dbReference type="Rhea" id="RHEA:16438"/>
    </physiologicalReaction>
</comment>
<organism evidence="18 19">
    <name type="scientific">Papilio machaon</name>
    <name type="common">Old World swallowtail butterfly</name>
    <dbReference type="NCBI Taxonomy" id="76193"/>
    <lineage>
        <taxon>Eukaryota</taxon>
        <taxon>Metazoa</taxon>
        <taxon>Ecdysozoa</taxon>
        <taxon>Arthropoda</taxon>
        <taxon>Hexapoda</taxon>
        <taxon>Insecta</taxon>
        <taxon>Pterygota</taxon>
        <taxon>Neoptera</taxon>
        <taxon>Endopterygota</taxon>
        <taxon>Lepidoptera</taxon>
        <taxon>Glossata</taxon>
        <taxon>Ditrysia</taxon>
        <taxon>Papilionoidea</taxon>
        <taxon>Papilionidae</taxon>
        <taxon>Papilioninae</taxon>
        <taxon>Papilio</taxon>
    </lineage>
</organism>
<keyword evidence="8" id="KW-1000">Mitochondrion outer membrane</keyword>
<keyword evidence="12" id="KW-0496">Mitochondrion</keyword>
<keyword evidence="10 17" id="KW-1133">Transmembrane helix</keyword>
<evidence type="ECO:0000256" key="14">
    <source>
        <dbReference type="ARBA" id="ARBA00038540"/>
    </source>
</evidence>
<evidence type="ECO:0000256" key="17">
    <source>
        <dbReference type="SAM" id="Phobius"/>
    </source>
</evidence>
<comment type="function">
    <text evidence="1">Conjugation of reduced glutathione to a wide number of exogenous and endogenous hydrophobic electrophiles.</text>
</comment>
<comment type="similarity">
    <text evidence="4">Belongs to the MAPEG family.</text>
</comment>
<keyword evidence="9" id="KW-0256">Endoplasmic reticulum</keyword>
<dbReference type="GO" id="GO:0005741">
    <property type="term" value="C:mitochondrial outer membrane"/>
    <property type="evidence" value="ECO:0007669"/>
    <property type="project" value="UniProtKB-SubCell"/>
</dbReference>
<dbReference type="EC" id="2.5.1.18" evidence="5"/>
<evidence type="ECO:0000256" key="9">
    <source>
        <dbReference type="ARBA" id="ARBA00022824"/>
    </source>
</evidence>
<keyword evidence="6 18" id="KW-0808">Transferase</keyword>
<dbReference type="InParanoid" id="A0A194R709"/>
<evidence type="ECO:0000256" key="13">
    <source>
        <dbReference type="ARBA" id="ARBA00023136"/>
    </source>
</evidence>
<dbReference type="FunCoup" id="A0A194R709">
    <property type="interactions" value="421"/>
</dbReference>
<dbReference type="AlphaFoldDB" id="A0A194R709"/>
<evidence type="ECO:0000256" key="10">
    <source>
        <dbReference type="ARBA" id="ARBA00022989"/>
    </source>
</evidence>
<keyword evidence="7 17" id="KW-0812">Transmembrane</keyword>
<keyword evidence="13 17" id="KW-0472">Membrane</keyword>
<evidence type="ECO:0000256" key="2">
    <source>
        <dbReference type="ARBA" id="ARBA00004294"/>
    </source>
</evidence>
<keyword evidence="11" id="KW-0007">Acetylation</keyword>
<dbReference type="Gene3D" id="1.20.120.550">
    <property type="entry name" value="Membrane associated eicosanoid/glutathione metabolism-like domain"/>
    <property type="match status" value="1"/>
</dbReference>
<keyword evidence="19" id="KW-1185">Reference proteome</keyword>
<dbReference type="PANTHER" id="PTHR10689">
    <property type="entry name" value="MICROSOMAL GLUTATHIONE S-TRANSFERASE 1"/>
    <property type="match status" value="1"/>
</dbReference>
<dbReference type="SUPFAM" id="SSF161084">
    <property type="entry name" value="MAPEG domain-like"/>
    <property type="match status" value="1"/>
</dbReference>
<feature type="transmembrane region" description="Helical" evidence="17">
    <location>
        <begin position="76"/>
        <end position="93"/>
    </location>
</feature>
<dbReference type="GO" id="GO:0005789">
    <property type="term" value="C:endoplasmic reticulum membrane"/>
    <property type="evidence" value="ECO:0007669"/>
    <property type="project" value="UniProtKB-SubCell"/>
</dbReference>
<feature type="transmembrane region" description="Helical" evidence="17">
    <location>
        <begin position="126"/>
        <end position="147"/>
    </location>
</feature>
<comment type="subunit">
    <text evidence="14">Homotrimer; The trimer binds only one molecule of glutathione.</text>
</comment>